<proteinExistence type="predicted"/>
<dbReference type="VEuPathDB" id="VectorBase:GAUT009607"/>
<evidence type="ECO:0000313" key="2">
    <source>
        <dbReference type="EnsemblMetazoa" id="GAUT009607-PA"/>
    </source>
</evidence>
<protein>
    <submittedName>
        <fullName evidence="2">Uncharacterized protein</fullName>
    </submittedName>
</protein>
<keyword evidence="1" id="KW-0812">Transmembrane</keyword>
<reference evidence="2" key="1">
    <citation type="submission" date="2020-05" db="UniProtKB">
        <authorList>
            <consortium name="EnsemblMetazoa"/>
        </authorList>
    </citation>
    <scope>IDENTIFICATION</scope>
    <source>
        <strain evidence="2">TTRI</strain>
    </source>
</reference>
<dbReference type="Proteomes" id="UP000078200">
    <property type="component" value="Unassembled WGS sequence"/>
</dbReference>
<dbReference type="EnsemblMetazoa" id="GAUT009607-RA">
    <property type="protein sequence ID" value="GAUT009607-PA"/>
    <property type="gene ID" value="GAUT009607"/>
</dbReference>
<name>A0A1A9UMQ1_GLOAU</name>
<feature type="transmembrane region" description="Helical" evidence="1">
    <location>
        <begin position="21"/>
        <end position="40"/>
    </location>
</feature>
<keyword evidence="1" id="KW-1133">Transmembrane helix</keyword>
<evidence type="ECO:0000256" key="1">
    <source>
        <dbReference type="SAM" id="Phobius"/>
    </source>
</evidence>
<keyword evidence="3" id="KW-1185">Reference proteome</keyword>
<dbReference type="AlphaFoldDB" id="A0A1A9UMQ1"/>
<organism evidence="2 3">
    <name type="scientific">Glossina austeni</name>
    <name type="common">Savannah tsetse fly</name>
    <dbReference type="NCBI Taxonomy" id="7395"/>
    <lineage>
        <taxon>Eukaryota</taxon>
        <taxon>Metazoa</taxon>
        <taxon>Ecdysozoa</taxon>
        <taxon>Arthropoda</taxon>
        <taxon>Hexapoda</taxon>
        <taxon>Insecta</taxon>
        <taxon>Pterygota</taxon>
        <taxon>Neoptera</taxon>
        <taxon>Endopterygota</taxon>
        <taxon>Diptera</taxon>
        <taxon>Brachycera</taxon>
        <taxon>Muscomorpha</taxon>
        <taxon>Hippoboscoidea</taxon>
        <taxon>Glossinidae</taxon>
        <taxon>Glossina</taxon>
    </lineage>
</organism>
<accession>A0A1A9UMQ1</accession>
<sequence length="209" mass="24017">MVQTYVMLSTINTVKNKASLVQAYTCTVAAFAILCSWNVFTDHCTAVHCRFFLGLVEGLVNTFFNILRFRARLGALHVYLNIPQERCHSKDRKKWYKEHVQNEQNTEERNDLVLLHLDSVMTTSKFYLEYQTAKLENYLNRNDSQSEQAVSDKIQGIINYPHVKKVHSGHLELSRIASIPNNALLSKTAEILIIQFTPFVSATMDCIEE</sequence>
<keyword evidence="1" id="KW-0472">Membrane</keyword>
<evidence type="ECO:0000313" key="3">
    <source>
        <dbReference type="Proteomes" id="UP000078200"/>
    </source>
</evidence>